<keyword evidence="1 5" id="KW-0489">Methyltransferase</keyword>
<comment type="similarity">
    <text evidence="5">Belongs to the class I-like SAM-binding methyltransferase superfamily. RsmB/NOP family.</text>
</comment>
<keyword evidence="4 5" id="KW-0694">RNA-binding</keyword>
<evidence type="ECO:0000313" key="7">
    <source>
        <dbReference type="EMBL" id="MDT0630889.1"/>
    </source>
</evidence>
<reference evidence="7 8" key="1">
    <citation type="submission" date="2023-09" db="EMBL/GenBank/DDBJ databases">
        <authorList>
            <person name="Rey-Velasco X."/>
        </authorList>
    </citation>
    <scope>NUCLEOTIDE SEQUENCE [LARGE SCALE GENOMIC DNA]</scope>
    <source>
        <strain evidence="7 8">F394</strain>
    </source>
</reference>
<evidence type="ECO:0000256" key="4">
    <source>
        <dbReference type="ARBA" id="ARBA00022884"/>
    </source>
</evidence>
<feature type="active site" description="Nucleophile" evidence="5">
    <location>
        <position position="238"/>
    </location>
</feature>
<feature type="binding site" evidence="5">
    <location>
        <position position="139"/>
    </location>
    <ligand>
        <name>S-adenosyl-L-methionine</name>
        <dbReference type="ChEBI" id="CHEBI:59789"/>
    </ligand>
</feature>
<keyword evidence="2 5" id="KW-0808">Transferase</keyword>
<sequence>MPLPAPFVERLEQIVPAGRFDAVLASFEAPVSTGFRVNTLLVPEDETVEALRGESVPVEAVAGVPGAYAVPSEGRAALLASRPYAEGHVYVQNVSSQLPPHALAAREGDRVLDLCAAPGSKTGQLSALVGAEGEVTAVEKVRPRFYKLKANVYAQGATNVLPWMGNGAVYWRREPEAFDRVLVDAPCSTEGRFRTHDPETTAYWSPRKVKEMRSKQVKLLWAGIQALKPGGTLVYSTCTFSPEENEGVVAKALRTFGDAIEVVDAGLPTTGPVAAQAVPGLTEWRGRPFPEAAANTRRVLPNGLLEGFFVARIAKHASTVDQNGQNGHS</sequence>
<feature type="binding site" evidence="5">
    <location>
        <begin position="115"/>
        <end position="121"/>
    </location>
    <ligand>
        <name>S-adenosyl-L-methionine</name>
        <dbReference type="ChEBI" id="CHEBI:59789"/>
    </ligand>
</feature>
<evidence type="ECO:0000259" key="6">
    <source>
        <dbReference type="PROSITE" id="PS51686"/>
    </source>
</evidence>
<feature type="domain" description="SAM-dependent MTase RsmB/NOP-type" evidence="6">
    <location>
        <begin position="23"/>
        <end position="316"/>
    </location>
</feature>
<evidence type="ECO:0000256" key="3">
    <source>
        <dbReference type="ARBA" id="ARBA00022691"/>
    </source>
</evidence>
<dbReference type="PROSITE" id="PS51686">
    <property type="entry name" value="SAM_MT_RSMB_NOP"/>
    <property type="match status" value="1"/>
</dbReference>
<gene>
    <name evidence="7" type="ORF">RM540_03935</name>
</gene>
<protein>
    <submittedName>
        <fullName evidence="7">RsmB/NOP family class I SAM-dependent RNA methyltransferase</fullName>
        <ecNumber evidence="7">2.1.1.-</ecNumber>
    </submittedName>
</protein>
<name>A0ABU3BNM3_9BACT</name>
<dbReference type="InterPro" id="IPR029063">
    <property type="entry name" value="SAM-dependent_MTases_sf"/>
</dbReference>
<dbReference type="CDD" id="cd02440">
    <property type="entry name" value="AdoMet_MTases"/>
    <property type="match status" value="1"/>
</dbReference>
<dbReference type="PANTHER" id="PTHR22807:SF61">
    <property type="entry name" value="NOL1_NOP2_SUN FAMILY PROTEIN _ ANTITERMINATION NUSB DOMAIN-CONTAINING PROTEIN"/>
    <property type="match status" value="1"/>
</dbReference>
<dbReference type="RefSeq" id="WP_311662226.1">
    <property type="nucleotide sequence ID" value="NZ_JAVRHT010000006.1"/>
</dbReference>
<comment type="caution">
    <text evidence="7">The sequence shown here is derived from an EMBL/GenBank/DDBJ whole genome shotgun (WGS) entry which is preliminary data.</text>
</comment>
<dbReference type="InterPro" id="IPR049560">
    <property type="entry name" value="MeTrfase_RsmB-F_NOP2_cat"/>
</dbReference>
<dbReference type="SUPFAM" id="SSF53335">
    <property type="entry name" value="S-adenosyl-L-methionine-dependent methyltransferases"/>
    <property type="match status" value="1"/>
</dbReference>
<dbReference type="EC" id="2.1.1.-" evidence="7"/>
<dbReference type="GO" id="GO:0032259">
    <property type="term" value="P:methylation"/>
    <property type="evidence" value="ECO:0007669"/>
    <property type="project" value="UniProtKB-KW"/>
</dbReference>
<comment type="caution">
    <text evidence="5">Lacks conserved residue(s) required for the propagation of feature annotation.</text>
</comment>
<keyword evidence="8" id="KW-1185">Reference proteome</keyword>
<dbReference type="Gene3D" id="3.40.50.150">
    <property type="entry name" value="Vaccinia Virus protein VP39"/>
    <property type="match status" value="1"/>
</dbReference>
<dbReference type="GO" id="GO:0008168">
    <property type="term" value="F:methyltransferase activity"/>
    <property type="evidence" value="ECO:0007669"/>
    <property type="project" value="UniProtKB-KW"/>
</dbReference>
<dbReference type="InterPro" id="IPR001678">
    <property type="entry name" value="MeTrfase_RsmB-F_NOP2_dom"/>
</dbReference>
<evidence type="ECO:0000256" key="1">
    <source>
        <dbReference type="ARBA" id="ARBA00022603"/>
    </source>
</evidence>
<dbReference type="InterPro" id="IPR023267">
    <property type="entry name" value="RCMT"/>
</dbReference>
<organism evidence="7 8">
    <name type="scientific">Rubrivirga litoralis</name>
    <dbReference type="NCBI Taxonomy" id="3075598"/>
    <lineage>
        <taxon>Bacteria</taxon>
        <taxon>Pseudomonadati</taxon>
        <taxon>Rhodothermota</taxon>
        <taxon>Rhodothermia</taxon>
        <taxon>Rhodothermales</taxon>
        <taxon>Rubricoccaceae</taxon>
        <taxon>Rubrivirga</taxon>
    </lineage>
</organism>
<dbReference type="EMBL" id="JAVRHT010000006">
    <property type="protein sequence ID" value="MDT0630889.1"/>
    <property type="molecule type" value="Genomic_DNA"/>
</dbReference>
<evidence type="ECO:0000256" key="2">
    <source>
        <dbReference type="ARBA" id="ARBA00022679"/>
    </source>
</evidence>
<accession>A0ABU3BNM3</accession>
<dbReference type="Pfam" id="PF01189">
    <property type="entry name" value="Methyltr_RsmB-F"/>
    <property type="match status" value="1"/>
</dbReference>
<dbReference type="PANTHER" id="PTHR22807">
    <property type="entry name" value="NOP2 YEAST -RELATED NOL1/NOP2/FMU SUN DOMAIN-CONTAINING"/>
    <property type="match status" value="1"/>
</dbReference>
<feature type="binding site" evidence="5">
    <location>
        <position position="184"/>
    </location>
    <ligand>
        <name>S-adenosyl-L-methionine</name>
        <dbReference type="ChEBI" id="CHEBI:59789"/>
    </ligand>
</feature>
<dbReference type="PRINTS" id="PR02008">
    <property type="entry name" value="RCMTFAMILY"/>
</dbReference>
<evidence type="ECO:0000313" key="8">
    <source>
        <dbReference type="Proteomes" id="UP001267426"/>
    </source>
</evidence>
<evidence type="ECO:0000256" key="5">
    <source>
        <dbReference type="PROSITE-ProRule" id="PRU01023"/>
    </source>
</evidence>
<proteinExistence type="inferred from homology"/>
<keyword evidence="3 5" id="KW-0949">S-adenosyl-L-methionine</keyword>
<dbReference type="Proteomes" id="UP001267426">
    <property type="component" value="Unassembled WGS sequence"/>
</dbReference>